<protein>
    <recommendedName>
        <fullName evidence="3">GIY-YIG nuclease family protein</fullName>
    </recommendedName>
</protein>
<comment type="caution">
    <text evidence="1">The sequence shown here is derived from an EMBL/GenBank/DDBJ whole genome shotgun (WGS) entry which is preliminary data.</text>
</comment>
<dbReference type="EMBL" id="JADBDY010000001">
    <property type="protein sequence ID" value="MBE1460739.1"/>
    <property type="molecule type" value="Genomic_DNA"/>
</dbReference>
<sequence length="76" mass="8958">MTNLLVVYDRSSGRMVREQEYTHRRKALEARFEAEREFRGNPSVEVVVLGAENREALRRSHGRYFLDFDELSARIA</sequence>
<evidence type="ECO:0008006" key="3">
    <source>
        <dbReference type="Google" id="ProtNLM"/>
    </source>
</evidence>
<proteinExistence type="predicted"/>
<name>A0ABR9HP14_9ACTN</name>
<dbReference type="Proteomes" id="UP000598217">
    <property type="component" value="Unassembled WGS sequence"/>
</dbReference>
<evidence type="ECO:0000313" key="1">
    <source>
        <dbReference type="EMBL" id="MBE1460739.1"/>
    </source>
</evidence>
<gene>
    <name evidence="1" type="ORF">H4W79_004953</name>
</gene>
<reference evidence="1 2" key="1">
    <citation type="submission" date="2020-10" db="EMBL/GenBank/DDBJ databases">
        <title>Sequencing the genomes of 1000 actinobacteria strains.</title>
        <authorList>
            <person name="Klenk H.-P."/>
        </authorList>
    </citation>
    <scope>NUCLEOTIDE SEQUENCE [LARGE SCALE GENOMIC DNA]</scope>
    <source>
        <strain evidence="1 2">DSM 45157</strain>
    </source>
</reference>
<keyword evidence="2" id="KW-1185">Reference proteome</keyword>
<dbReference type="RefSeq" id="WP_191267875.1">
    <property type="nucleotide sequence ID" value="NZ_BMXJ01000001.1"/>
</dbReference>
<accession>A0ABR9HP14</accession>
<evidence type="ECO:0000313" key="2">
    <source>
        <dbReference type="Proteomes" id="UP000598217"/>
    </source>
</evidence>
<organism evidence="1 2">
    <name type="scientific">Nocardiopsis terrae</name>
    <dbReference type="NCBI Taxonomy" id="372655"/>
    <lineage>
        <taxon>Bacteria</taxon>
        <taxon>Bacillati</taxon>
        <taxon>Actinomycetota</taxon>
        <taxon>Actinomycetes</taxon>
        <taxon>Streptosporangiales</taxon>
        <taxon>Nocardiopsidaceae</taxon>
        <taxon>Nocardiopsis</taxon>
    </lineage>
</organism>